<dbReference type="Pfam" id="PF24035">
    <property type="entry name" value="DUF7344"/>
    <property type="match status" value="1"/>
</dbReference>
<gene>
    <name evidence="3" type="ORF">GQS65_10645</name>
</gene>
<reference evidence="3 4" key="1">
    <citation type="submission" date="2019-12" db="EMBL/GenBank/DDBJ databases">
        <title>Halocatena pleomorpha gen. nov. sp. nov., an extremely halophilic archaeon of family Halobacteriaceae isolated from saltpan soil.</title>
        <authorList>
            <person name="Pal Y."/>
            <person name="Verma A."/>
            <person name="Krishnamurthi S."/>
            <person name="Kumar P."/>
        </authorList>
    </citation>
    <scope>NUCLEOTIDE SEQUENCE [LARGE SCALE GENOMIC DNA]</scope>
    <source>
        <strain evidence="3 4">JCM 16495</strain>
    </source>
</reference>
<protein>
    <recommendedName>
        <fullName evidence="2">DUF7344 domain-containing protein</fullName>
    </recommendedName>
</protein>
<dbReference type="EMBL" id="WSZK01000015">
    <property type="protein sequence ID" value="MWG34938.1"/>
    <property type="molecule type" value="Genomic_DNA"/>
</dbReference>
<dbReference type="Proteomes" id="UP000451471">
    <property type="component" value="Unassembled WGS sequence"/>
</dbReference>
<evidence type="ECO:0000313" key="3">
    <source>
        <dbReference type="EMBL" id="MWG34938.1"/>
    </source>
</evidence>
<evidence type="ECO:0000256" key="1">
    <source>
        <dbReference type="SAM" id="MobiDB-lite"/>
    </source>
</evidence>
<dbReference type="OrthoDB" id="247722at2157"/>
<dbReference type="RefSeq" id="WP_158204567.1">
    <property type="nucleotide sequence ID" value="NZ_WSZK01000015.1"/>
</dbReference>
<organism evidence="3 4">
    <name type="scientific">Halomarina oriensis</name>
    <dbReference type="NCBI Taxonomy" id="671145"/>
    <lineage>
        <taxon>Archaea</taxon>
        <taxon>Methanobacteriati</taxon>
        <taxon>Methanobacteriota</taxon>
        <taxon>Stenosarchaea group</taxon>
        <taxon>Halobacteria</taxon>
        <taxon>Halobacteriales</taxon>
        <taxon>Natronomonadaceae</taxon>
        <taxon>Halomarina</taxon>
    </lineage>
</organism>
<dbReference type="AlphaFoldDB" id="A0A6B0GTA0"/>
<keyword evidence="4" id="KW-1185">Reference proteome</keyword>
<feature type="compositionally biased region" description="Basic and acidic residues" evidence="1">
    <location>
        <begin position="105"/>
        <end position="116"/>
    </location>
</feature>
<proteinExistence type="predicted"/>
<evidence type="ECO:0000313" key="4">
    <source>
        <dbReference type="Proteomes" id="UP000451471"/>
    </source>
</evidence>
<accession>A0A6B0GTA0</accession>
<comment type="caution">
    <text evidence="3">The sequence shown here is derived from an EMBL/GenBank/DDBJ whole genome shotgun (WGS) entry which is preliminary data.</text>
</comment>
<feature type="domain" description="DUF7344" evidence="2">
    <location>
        <begin position="15"/>
        <end position="89"/>
    </location>
</feature>
<dbReference type="InterPro" id="IPR055768">
    <property type="entry name" value="DUF7344"/>
</dbReference>
<feature type="region of interest" description="Disordered" evidence="1">
    <location>
        <begin position="87"/>
        <end position="116"/>
    </location>
</feature>
<sequence>MDDSSTEATDPSTAHDLLQTAVRRAVVRLLLETDRQWDVEPFADELLRRDDLPADHADDRLPDRLYHRALPRLDDAGVVEFDTDAHTVEPTDRLPDLASFLRSYEQSDRRDDRPEQ</sequence>
<name>A0A6B0GTA0_9EURY</name>
<evidence type="ECO:0000259" key="2">
    <source>
        <dbReference type="Pfam" id="PF24035"/>
    </source>
</evidence>